<dbReference type="EMBL" id="JAHRIP010038229">
    <property type="protein sequence ID" value="MEQ2295078.1"/>
    <property type="molecule type" value="Genomic_DNA"/>
</dbReference>
<sequence length="113" mass="12766">MSVPTDALTLGVIRVPMQTAVSTRWLEWTGVQRASNNGLEESQALPRLSRQVPWKEDPGEEPELTEGTGYCFWAGNFLGSPRISWKMSPRNGSMDGWKRNRQTYISSSRSVTY</sequence>
<comment type="caution">
    <text evidence="2">The sequence shown here is derived from an EMBL/GenBank/DDBJ whole genome shotgun (WGS) entry which is preliminary data.</text>
</comment>
<dbReference type="Proteomes" id="UP001469553">
    <property type="component" value="Unassembled WGS sequence"/>
</dbReference>
<gene>
    <name evidence="2" type="ORF">AMECASPLE_010498</name>
</gene>
<feature type="region of interest" description="Disordered" evidence="1">
    <location>
        <begin position="36"/>
        <end position="65"/>
    </location>
</feature>
<evidence type="ECO:0000313" key="3">
    <source>
        <dbReference type="Proteomes" id="UP001469553"/>
    </source>
</evidence>
<reference evidence="2 3" key="1">
    <citation type="submission" date="2021-06" db="EMBL/GenBank/DDBJ databases">
        <authorList>
            <person name="Palmer J.M."/>
        </authorList>
    </citation>
    <scope>NUCLEOTIDE SEQUENCE [LARGE SCALE GENOMIC DNA]</scope>
    <source>
        <strain evidence="2 3">AS_MEX2019</strain>
        <tissue evidence="2">Muscle</tissue>
    </source>
</reference>
<keyword evidence="3" id="KW-1185">Reference proteome</keyword>
<evidence type="ECO:0000256" key="1">
    <source>
        <dbReference type="SAM" id="MobiDB-lite"/>
    </source>
</evidence>
<name>A0ABV0YMK2_9TELE</name>
<organism evidence="2 3">
    <name type="scientific">Ameca splendens</name>
    <dbReference type="NCBI Taxonomy" id="208324"/>
    <lineage>
        <taxon>Eukaryota</taxon>
        <taxon>Metazoa</taxon>
        <taxon>Chordata</taxon>
        <taxon>Craniata</taxon>
        <taxon>Vertebrata</taxon>
        <taxon>Euteleostomi</taxon>
        <taxon>Actinopterygii</taxon>
        <taxon>Neopterygii</taxon>
        <taxon>Teleostei</taxon>
        <taxon>Neoteleostei</taxon>
        <taxon>Acanthomorphata</taxon>
        <taxon>Ovalentaria</taxon>
        <taxon>Atherinomorphae</taxon>
        <taxon>Cyprinodontiformes</taxon>
        <taxon>Goodeidae</taxon>
        <taxon>Ameca</taxon>
    </lineage>
</organism>
<proteinExistence type="predicted"/>
<protein>
    <submittedName>
        <fullName evidence="2">Uncharacterized protein</fullName>
    </submittedName>
</protein>
<evidence type="ECO:0000313" key="2">
    <source>
        <dbReference type="EMBL" id="MEQ2295078.1"/>
    </source>
</evidence>
<accession>A0ABV0YMK2</accession>